<dbReference type="KEGG" id="acht:bsdcttw_33710"/>
<sequence length="79" mass="9260">MFFYRMKKTKVINVETFKMGKNHKRISMFSIIAVAITTFNLGYSYLISNRLISGVAFLICFVMLIIDIFAYFWKNNSAK</sequence>
<dbReference type="AlphaFoldDB" id="A0A7I8DPJ6"/>
<evidence type="ECO:0000256" key="1">
    <source>
        <dbReference type="SAM" id="Phobius"/>
    </source>
</evidence>
<keyword evidence="3" id="KW-1185">Reference proteome</keyword>
<protein>
    <submittedName>
        <fullName evidence="2">Uncharacterized protein</fullName>
    </submittedName>
</protein>
<gene>
    <name evidence="2" type="ORF">bsdcttw_33710</name>
</gene>
<feature type="transmembrane region" description="Helical" evidence="1">
    <location>
        <begin position="51"/>
        <end position="73"/>
    </location>
</feature>
<dbReference type="EMBL" id="AP023368">
    <property type="protein sequence ID" value="BCK00331.1"/>
    <property type="molecule type" value="Genomic_DNA"/>
</dbReference>
<evidence type="ECO:0000313" key="3">
    <source>
        <dbReference type="Proteomes" id="UP000515703"/>
    </source>
</evidence>
<dbReference type="Proteomes" id="UP000515703">
    <property type="component" value="Chromosome"/>
</dbReference>
<feature type="transmembrane region" description="Helical" evidence="1">
    <location>
        <begin position="26"/>
        <end position="45"/>
    </location>
</feature>
<organism evidence="2 3">
    <name type="scientific">Anaerocolumna chitinilytica</name>
    <dbReference type="NCBI Taxonomy" id="1727145"/>
    <lineage>
        <taxon>Bacteria</taxon>
        <taxon>Bacillati</taxon>
        <taxon>Bacillota</taxon>
        <taxon>Clostridia</taxon>
        <taxon>Lachnospirales</taxon>
        <taxon>Lachnospiraceae</taxon>
        <taxon>Anaerocolumna</taxon>
    </lineage>
</organism>
<accession>A0A7I8DPJ6</accession>
<keyword evidence="1" id="KW-0812">Transmembrane</keyword>
<keyword evidence="1" id="KW-1133">Transmembrane helix</keyword>
<name>A0A7I8DPJ6_9FIRM</name>
<reference evidence="2 3" key="2">
    <citation type="submission" date="2020-08" db="EMBL/GenBank/DDBJ databases">
        <authorList>
            <person name="Ueki A."/>
            <person name="Tonouchi A."/>
        </authorList>
    </citation>
    <scope>NUCLEOTIDE SEQUENCE [LARGE SCALE GENOMIC DNA]</scope>
    <source>
        <strain evidence="2 3">CTTW</strain>
    </source>
</reference>
<reference evidence="2 3" key="1">
    <citation type="submission" date="2020-08" db="EMBL/GenBank/DDBJ databases">
        <title>Draft genome sequencing of an Anaerocolumna strain isolated from anoxic soil subjected to BSD treatment.</title>
        <authorList>
            <person name="Uek A."/>
            <person name="Tonouchi A."/>
        </authorList>
    </citation>
    <scope>NUCLEOTIDE SEQUENCE [LARGE SCALE GENOMIC DNA]</scope>
    <source>
        <strain evidence="2 3">CTTW</strain>
    </source>
</reference>
<evidence type="ECO:0000313" key="2">
    <source>
        <dbReference type="EMBL" id="BCK00331.1"/>
    </source>
</evidence>
<proteinExistence type="predicted"/>
<keyword evidence="1" id="KW-0472">Membrane</keyword>